<dbReference type="InterPro" id="IPR050229">
    <property type="entry name" value="GlpE_sulfurtransferase"/>
</dbReference>
<name>A0ABX5B1W0_9SPIR</name>
<dbReference type="SMART" id="SM00450">
    <property type="entry name" value="RHOD"/>
    <property type="match status" value="1"/>
</dbReference>
<dbReference type="PROSITE" id="PS50206">
    <property type="entry name" value="RHODANESE_3"/>
    <property type="match status" value="1"/>
</dbReference>
<dbReference type="RefSeq" id="WP_013113568.1">
    <property type="nucleotide sequence ID" value="NZ_JAWLPZ010000009.1"/>
</dbReference>
<sequence length="106" mass="11770">MLKSINVEEAVNLIKSNDDIQLLDVRSQMEIDMGGTIEGSILVDLNDPKSEKLINSLDKEKKYLLYCASGSRSILLGIYMDKSGFLKVYNLQNAGYAQLAIALKNI</sequence>
<feature type="domain" description="Rhodanese" evidence="1">
    <location>
        <begin position="16"/>
        <end position="100"/>
    </location>
</feature>
<dbReference type="EMBL" id="JJMJ01000230">
    <property type="protein sequence ID" value="PPS21105.1"/>
    <property type="molecule type" value="Genomic_DNA"/>
</dbReference>
<evidence type="ECO:0000313" key="2">
    <source>
        <dbReference type="EMBL" id="PPS21105.1"/>
    </source>
</evidence>
<proteinExistence type="predicted"/>
<reference evidence="2 3" key="1">
    <citation type="submission" date="2014-04" db="EMBL/GenBank/DDBJ databases">
        <title>Whole genome sequence of 'Brachyspira hampsonii' D13-03603F2.</title>
        <authorList>
            <person name="Patterson A.H."/>
            <person name="Chaban B."/>
            <person name="Fernando C."/>
            <person name="Harding J.C."/>
            <person name="Hill J.E."/>
        </authorList>
    </citation>
    <scope>NUCLEOTIDE SEQUENCE [LARGE SCALE GENOMIC DNA]</scope>
    <source>
        <strain evidence="2 3">D13-03603F2</strain>
    </source>
</reference>
<organism evidence="2 3">
    <name type="scientific">Brachyspira murdochii</name>
    <dbReference type="NCBI Taxonomy" id="84378"/>
    <lineage>
        <taxon>Bacteria</taxon>
        <taxon>Pseudomonadati</taxon>
        <taxon>Spirochaetota</taxon>
        <taxon>Spirochaetia</taxon>
        <taxon>Brachyspirales</taxon>
        <taxon>Brachyspiraceae</taxon>
        <taxon>Brachyspira</taxon>
    </lineage>
</organism>
<protein>
    <submittedName>
        <fullName evidence="2">Sulfurtransferase</fullName>
    </submittedName>
</protein>
<evidence type="ECO:0000313" key="3">
    <source>
        <dbReference type="Proteomes" id="UP000238924"/>
    </source>
</evidence>
<comment type="caution">
    <text evidence="2">The sequence shown here is derived from an EMBL/GenBank/DDBJ whole genome shotgun (WGS) entry which is preliminary data.</text>
</comment>
<gene>
    <name evidence="2" type="ORF">DJ52_12805</name>
</gene>
<dbReference type="Gene3D" id="3.40.250.10">
    <property type="entry name" value="Rhodanese-like domain"/>
    <property type="match status" value="1"/>
</dbReference>
<dbReference type="Proteomes" id="UP000238924">
    <property type="component" value="Unassembled WGS sequence"/>
</dbReference>
<dbReference type="Pfam" id="PF00581">
    <property type="entry name" value="Rhodanese"/>
    <property type="match status" value="1"/>
</dbReference>
<dbReference type="InterPro" id="IPR036873">
    <property type="entry name" value="Rhodanese-like_dom_sf"/>
</dbReference>
<accession>A0ABX5B1W0</accession>
<dbReference type="PANTHER" id="PTHR43031">
    <property type="entry name" value="FAD-DEPENDENT OXIDOREDUCTASE"/>
    <property type="match status" value="1"/>
</dbReference>
<keyword evidence="3" id="KW-1185">Reference proteome</keyword>
<dbReference type="SUPFAM" id="SSF52821">
    <property type="entry name" value="Rhodanese/Cell cycle control phosphatase"/>
    <property type="match status" value="1"/>
</dbReference>
<evidence type="ECO:0000259" key="1">
    <source>
        <dbReference type="PROSITE" id="PS50206"/>
    </source>
</evidence>
<dbReference type="CDD" id="cd00158">
    <property type="entry name" value="RHOD"/>
    <property type="match status" value="1"/>
</dbReference>
<dbReference type="InterPro" id="IPR001763">
    <property type="entry name" value="Rhodanese-like_dom"/>
</dbReference>
<dbReference type="PANTHER" id="PTHR43031:SF16">
    <property type="entry name" value="OXIDOREDUCTASE"/>
    <property type="match status" value="1"/>
</dbReference>